<proteinExistence type="predicted"/>
<feature type="chain" id="PRO_5002843099" description="FecR protein domain-containing protein" evidence="1">
    <location>
        <begin position="23"/>
        <end position="139"/>
    </location>
</feature>
<evidence type="ECO:0000259" key="2">
    <source>
        <dbReference type="Pfam" id="PF04773"/>
    </source>
</evidence>
<comment type="caution">
    <text evidence="3">The sequence shown here is derived from an EMBL/GenBank/DDBJ whole genome shotgun (WGS) entry which is preliminary data.</text>
</comment>
<dbReference type="RefSeq" id="WP_008336163.1">
    <property type="nucleotide sequence ID" value="NZ_AFRZ01000001.1"/>
</dbReference>
<dbReference type="eggNOG" id="COG4254">
    <property type="taxonomic scope" value="Bacteria"/>
</dbReference>
<reference evidence="3 4" key="1">
    <citation type="journal article" date="2012" name="Proc. Natl. Acad. Sci. U.S.A.">
        <title>Genome and physiology of a model Epsilonproteobacterium responsible for sulfide detoxification in marine oxygen depletion zones.</title>
        <authorList>
            <person name="Grote J."/>
            <person name="Schott T."/>
            <person name="Bruckner C.G."/>
            <person name="Glockner F.O."/>
            <person name="Jost G."/>
            <person name="Teeling H."/>
            <person name="Labrenz M."/>
            <person name="Jurgens K."/>
        </authorList>
    </citation>
    <scope>NUCLEOTIDE SEQUENCE [LARGE SCALE GENOMIC DNA]</scope>
    <source>
        <strain evidence="3 4">GD1</strain>
    </source>
</reference>
<sequence length="139" mass="15086">MKYILSILLLLTSLNAVEIAFAKSVKGDVTVKSGDNTSNIKSGSTLDSGMILITKEKSSVTIIFKDGSSLVLGSNSLIKLEKFLFKPTEKEYEFELFLEKGSIAFESGKIGELSPEDFILKTPDGTVAIRGTKFAVKVQ</sequence>
<keyword evidence="4" id="KW-1185">Reference proteome</keyword>
<dbReference type="OrthoDB" id="5335024at2"/>
<dbReference type="PANTHER" id="PTHR38731:SF1">
    <property type="entry name" value="FECR PROTEIN DOMAIN-CONTAINING PROTEIN"/>
    <property type="match status" value="1"/>
</dbReference>
<dbReference type="AlphaFoldDB" id="B6BJB1"/>
<accession>B6BJB1</accession>
<accession>H1FXD6</accession>
<dbReference type="EMBL" id="AFRZ01000001">
    <property type="protein sequence ID" value="EHP30632.1"/>
    <property type="molecule type" value="Genomic_DNA"/>
</dbReference>
<dbReference type="STRING" id="929558.SMGD1_2109"/>
<keyword evidence="1" id="KW-0732">Signal</keyword>
<feature type="domain" description="FecR protein" evidence="2">
    <location>
        <begin position="53"/>
        <end position="137"/>
    </location>
</feature>
<dbReference type="Proteomes" id="UP000006431">
    <property type="component" value="Unassembled WGS sequence"/>
</dbReference>
<name>B6BJB1_SULGG</name>
<gene>
    <name evidence="3" type="ORF">SMGD1_2109</name>
</gene>
<feature type="signal peptide" evidence="1">
    <location>
        <begin position="1"/>
        <end position="22"/>
    </location>
</feature>
<evidence type="ECO:0000313" key="4">
    <source>
        <dbReference type="Proteomes" id="UP000006431"/>
    </source>
</evidence>
<dbReference type="Gene3D" id="2.60.120.1440">
    <property type="match status" value="1"/>
</dbReference>
<protein>
    <recommendedName>
        <fullName evidence="2">FecR protein domain-containing protein</fullName>
    </recommendedName>
</protein>
<evidence type="ECO:0000313" key="3">
    <source>
        <dbReference type="EMBL" id="EHP30632.1"/>
    </source>
</evidence>
<dbReference type="HOGENOM" id="CLU_122741_0_0_7"/>
<organism evidence="3 4">
    <name type="scientific">Sulfurimonas gotlandica (strain DSM 19862 / JCM 16533 / GD1)</name>
    <dbReference type="NCBI Taxonomy" id="929558"/>
    <lineage>
        <taxon>Bacteria</taxon>
        <taxon>Pseudomonadati</taxon>
        <taxon>Campylobacterota</taxon>
        <taxon>Epsilonproteobacteria</taxon>
        <taxon>Campylobacterales</taxon>
        <taxon>Sulfurimonadaceae</taxon>
        <taxon>Sulfurimonas</taxon>
    </lineage>
</organism>
<dbReference type="PATRIC" id="fig|929558.5.peg.2100"/>
<dbReference type="PANTHER" id="PTHR38731">
    <property type="entry name" value="LIPL45-RELATED LIPOPROTEIN-RELATED"/>
    <property type="match status" value="1"/>
</dbReference>
<evidence type="ECO:0000256" key="1">
    <source>
        <dbReference type="SAM" id="SignalP"/>
    </source>
</evidence>
<dbReference type="Pfam" id="PF04773">
    <property type="entry name" value="FecR"/>
    <property type="match status" value="1"/>
</dbReference>
<dbReference type="InterPro" id="IPR006860">
    <property type="entry name" value="FecR"/>
</dbReference>